<dbReference type="OrthoDB" id="5867228at2759"/>
<dbReference type="EMBL" id="KN726244">
    <property type="protein sequence ID" value="KIH68988.1"/>
    <property type="molecule type" value="Genomic_DNA"/>
</dbReference>
<evidence type="ECO:0000313" key="1">
    <source>
        <dbReference type="EMBL" id="KIH68988.1"/>
    </source>
</evidence>
<evidence type="ECO:0000313" key="2">
    <source>
        <dbReference type="Proteomes" id="UP000054047"/>
    </source>
</evidence>
<dbReference type="AlphaFoldDB" id="A0A0C2DG90"/>
<protein>
    <submittedName>
        <fullName evidence="1">Uncharacterized protein</fullName>
    </submittedName>
</protein>
<sequence length="69" mass="8048">MVYIFALTVPKAKRNVDSFVASCRKLGVSEKWRITPESVLKVKMCGPPFLNITILLVWWNWNHIQNKQC</sequence>
<accession>A0A0C2DG90</accession>
<name>A0A0C2DG90_9BILA</name>
<keyword evidence="2" id="KW-1185">Reference proteome</keyword>
<gene>
    <name evidence="1" type="ORF">ANCDUO_00668</name>
</gene>
<reference evidence="1 2" key="1">
    <citation type="submission" date="2013-12" db="EMBL/GenBank/DDBJ databases">
        <title>Draft genome of the parsitic nematode Ancylostoma duodenale.</title>
        <authorList>
            <person name="Mitreva M."/>
        </authorList>
    </citation>
    <scope>NUCLEOTIDE SEQUENCE [LARGE SCALE GENOMIC DNA]</scope>
    <source>
        <strain evidence="1 2">Zhejiang</strain>
    </source>
</reference>
<dbReference type="Proteomes" id="UP000054047">
    <property type="component" value="Unassembled WGS sequence"/>
</dbReference>
<organism evidence="1 2">
    <name type="scientific">Ancylostoma duodenale</name>
    <dbReference type="NCBI Taxonomy" id="51022"/>
    <lineage>
        <taxon>Eukaryota</taxon>
        <taxon>Metazoa</taxon>
        <taxon>Ecdysozoa</taxon>
        <taxon>Nematoda</taxon>
        <taxon>Chromadorea</taxon>
        <taxon>Rhabditida</taxon>
        <taxon>Rhabditina</taxon>
        <taxon>Rhabditomorpha</taxon>
        <taxon>Strongyloidea</taxon>
        <taxon>Ancylostomatidae</taxon>
        <taxon>Ancylostomatinae</taxon>
        <taxon>Ancylostoma</taxon>
    </lineage>
</organism>
<proteinExistence type="predicted"/>